<evidence type="ECO:0000313" key="3">
    <source>
        <dbReference type="Proteomes" id="UP001221898"/>
    </source>
</evidence>
<dbReference type="Proteomes" id="UP001221898">
    <property type="component" value="Unassembled WGS sequence"/>
</dbReference>
<comment type="caution">
    <text evidence="2">The sequence shown here is derived from an EMBL/GenBank/DDBJ whole genome shotgun (WGS) entry which is preliminary data.</text>
</comment>
<evidence type="ECO:0000256" key="1">
    <source>
        <dbReference type="SAM" id="SignalP"/>
    </source>
</evidence>
<evidence type="ECO:0000313" key="2">
    <source>
        <dbReference type="EMBL" id="KAJ8407483.1"/>
    </source>
</evidence>
<evidence type="ECO:0008006" key="4">
    <source>
        <dbReference type="Google" id="ProtNLM"/>
    </source>
</evidence>
<feature type="chain" id="PRO_5042085497" description="Secreted protein" evidence="1">
    <location>
        <begin position="17"/>
        <end position="171"/>
    </location>
</feature>
<keyword evidence="1" id="KW-0732">Signal</keyword>
<protein>
    <recommendedName>
        <fullName evidence="4">Secreted protein</fullName>
    </recommendedName>
</protein>
<dbReference type="EMBL" id="JAINUG010000038">
    <property type="protein sequence ID" value="KAJ8407483.1"/>
    <property type="molecule type" value="Genomic_DNA"/>
</dbReference>
<sequence>MLRITMVMCFLGLCASIPVLDEHKRTERSASYEGFRGFGGYYPQPPYPINPYAHAPRVSTNPTIRISVSLKYLPCSEEPVSTMHQMTLVMCFIGLIGLCSTLTVTDSGSSEVERTERSASYEPRPLPSLALFKLGPFEVIVPTTAERRGCQSILHASVDVLRTVLRCTERR</sequence>
<dbReference type="AlphaFoldDB" id="A0AAD7SRV5"/>
<keyword evidence="3" id="KW-1185">Reference proteome</keyword>
<gene>
    <name evidence="2" type="ORF">AAFF_G00273400</name>
</gene>
<feature type="signal peptide" evidence="1">
    <location>
        <begin position="1"/>
        <end position="16"/>
    </location>
</feature>
<accession>A0AAD7SRV5</accession>
<proteinExistence type="predicted"/>
<organism evidence="2 3">
    <name type="scientific">Aldrovandia affinis</name>
    <dbReference type="NCBI Taxonomy" id="143900"/>
    <lineage>
        <taxon>Eukaryota</taxon>
        <taxon>Metazoa</taxon>
        <taxon>Chordata</taxon>
        <taxon>Craniata</taxon>
        <taxon>Vertebrata</taxon>
        <taxon>Euteleostomi</taxon>
        <taxon>Actinopterygii</taxon>
        <taxon>Neopterygii</taxon>
        <taxon>Teleostei</taxon>
        <taxon>Notacanthiformes</taxon>
        <taxon>Halosauridae</taxon>
        <taxon>Aldrovandia</taxon>
    </lineage>
</organism>
<name>A0AAD7SRV5_9TELE</name>
<reference evidence="2" key="1">
    <citation type="journal article" date="2023" name="Science">
        <title>Genome structures resolve the early diversification of teleost fishes.</title>
        <authorList>
            <person name="Parey E."/>
            <person name="Louis A."/>
            <person name="Montfort J."/>
            <person name="Bouchez O."/>
            <person name="Roques C."/>
            <person name="Iampietro C."/>
            <person name="Lluch J."/>
            <person name="Castinel A."/>
            <person name="Donnadieu C."/>
            <person name="Desvignes T."/>
            <person name="Floi Bucao C."/>
            <person name="Jouanno E."/>
            <person name="Wen M."/>
            <person name="Mejri S."/>
            <person name="Dirks R."/>
            <person name="Jansen H."/>
            <person name="Henkel C."/>
            <person name="Chen W.J."/>
            <person name="Zahm M."/>
            <person name="Cabau C."/>
            <person name="Klopp C."/>
            <person name="Thompson A.W."/>
            <person name="Robinson-Rechavi M."/>
            <person name="Braasch I."/>
            <person name="Lecointre G."/>
            <person name="Bobe J."/>
            <person name="Postlethwait J.H."/>
            <person name="Berthelot C."/>
            <person name="Roest Crollius H."/>
            <person name="Guiguen Y."/>
        </authorList>
    </citation>
    <scope>NUCLEOTIDE SEQUENCE</scope>
    <source>
        <strain evidence="2">NC1722</strain>
    </source>
</reference>